<proteinExistence type="predicted"/>
<reference evidence="2" key="2">
    <citation type="submission" date="2025-09" db="UniProtKB">
        <authorList>
            <consortium name="Ensembl"/>
        </authorList>
    </citation>
    <scope>IDENTIFICATION</scope>
</reference>
<reference evidence="2" key="1">
    <citation type="submission" date="2025-08" db="UniProtKB">
        <authorList>
            <consortium name="Ensembl"/>
        </authorList>
    </citation>
    <scope>IDENTIFICATION</scope>
</reference>
<feature type="signal peptide" evidence="1">
    <location>
        <begin position="1"/>
        <end position="21"/>
    </location>
</feature>
<sequence>MTKILLVVCITLAIYQDDCLGKMFDENQDVVSDTEYPDSETLTKRNSYQVTRNADRNTVAWPERPSNCFFVHEAEMKSQISCRLRFARSKFNFNPFGLRFGKRGSISADSKPDPKGVIRKFLGYLLNRTERHVFPCRDKSVGIC</sequence>
<evidence type="ECO:0000256" key="1">
    <source>
        <dbReference type="SAM" id="SignalP"/>
    </source>
</evidence>
<name>A0A8C5MWI4_9ANUR</name>
<dbReference type="AlphaFoldDB" id="A0A8C5MWI4"/>
<dbReference type="Ensembl" id="ENSLLET00000018838.1">
    <property type="protein sequence ID" value="ENSLLEP00000018120.1"/>
    <property type="gene ID" value="ENSLLEG00000011547.1"/>
</dbReference>
<dbReference type="OrthoDB" id="9929362at2759"/>
<evidence type="ECO:0008006" key="4">
    <source>
        <dbReference type="Google" id="ProtNLM"/>
    </source>
</evidence>
<evidence type="ECO:0000313" key="3">
    <source>
        <dbReference type="Proteomes" id="UP000694569"/>
    </source>
</evidence>
<feature type="chain" id="PRO_5034612327" description="Kisspeptin 2" evidence="1">
    <location>
        <begin position="22"/>
        <end position="144"/>
    </location>
</feature>
<organism evidence="2 3">
    <name type="scientific">Leptobrachium leishanense</name>
    <name type="common">Leishan spiny toad</name>
    <dbReference type="NCBI Taxonomy" id="445787"/>
    <lineage>
        <taxon>Eukaryota</taxon>
        <taxon>Metazoa</taxon>
        <taxon>Chordata</taxon>
        <taxon>Craniata</taxon>
        <taxon>Vertebrata</taxon>
        <taxon>Euteleostomi</taxon>
        <taxon>Amphibia</taxon>
        <taxon>Batrachia</taxon>
        <taxon>Anura</taxon>
        <taxon>Pelobatoidea</taxon>
        <taxon>Megophryidae</taxon>
        <taxon>Leptobrachium</taxon>
    </lineage>
</organism>
<protein>
    <recommendedName>
        <fullName evidence="4">Kisspeptin 2</fullName>
    </recommendedName>
</protein>
<keyword evidence="1" id="KW-0732">Signal</keyword>
<dbReference type="Proteomes" id="UP000694569">
    <property type="component" value="Unplaced"/>
</dbReference>
<dbReference type="GeneTree" id="ENSGT00540000073481"/>
<keyword evidence="3" id="KW-1185">Reference proteome</keyword>
<accession>A0A8C5MWI4</accession>
<evidence type="ECO:0000313" key="2">
    <source>
        <dbReference type="Ensembl" id="ENSLLEP00000018120.1"/>
    </source>
</evidence>